<name>A0A160FGU1_9BURK</name>
<evidence type="ECO:0000313" key="1">
    <source>
        <dbReference type="EMBL" id="ANB71310.1"/>
    </source>
</evidence>
<dbReference type="OrthoDB" id="9132074at2"/>
<dbReference type="STRING" id="1804984.AYM40_02200"/>
<reference evidence="1 2" key="1">
    <citation type="journal article" date="2016" name="Gene">
        <title>PacBio SMRT assembly of a complex multi-replicon genome reveals chlorocatechol degradative operon in a region of genome plasticity.</title>
        <authorList>
            <person name="Ricker N."/>
            <person name="Shen S.Y."/>
            <person name="Goordial J."/>
            <person name="Jin S."/>
            <person name="Fulthorpe R.R."/>
        </authorList>
    </citation>
    <scope>NUCLEOTIDE SEQUENCE [LARGE SCALE GENOMIC DNA]</scope>
    <source>
        <strain evidence="1 2">OLGA172</strain>
    </source>
</reference>
<dbReference type="AlphaFoldDB" id="A0A160FGU1"/>
<dbReference type="Proteomes" id="UP000076852">
    <property type="component" value="Chromosome 1"/>
</dbReference>
<dbReference type="EMBL" id="CP014578">
    <property type="protein sequence ID" value="ANB71310.1"/>
    <property type="molecule type" value="Genomic_DNA"/>
</dbReference>
<dbReference type="RefSeq" id="WP_063494785.1">
    <property type="nucleotide sequence ID" value="NZ_CP014578.1"/>
</dbReference>
<proteinExistence type="predicted"/>
<dbReference type="KEGG" id="buz:AYM40_02200"/>
<evidence type="ECO:0000313" key="2">
    <source>
        <dbReference type="Proteomes" id="UP000076852"/>
    </source>
</evidence>
<organism evidence="1 2">
    <name type="scientific">Paraburkholderia phytofirmans OLGA172</name>
    <dbReference type="NCBI Taxonomy" id="1417228"/>
    <lineage>
        <taxon>Bacteria</taxon>
        <taxon>Pseudomonadati</taxon>
        <taxon>Pseudomonadota</taxon>
        <taxon>Betaproteobacteria</taxon>
        <taxon>Burkholderiales</taxon>
        <taxon>Burkholderiaceae</taxon>
        <taxon>Paraburkholderia</taxon>
    </lineage>
</organism>
<accession>A0A160FGU1</accession>
<protein>
    <submittedName>
        <fullName evidence="1">Uncharacterized protein</fullName>
    </submittedName>
</protein>
<gene>
    <name evidence="1" type="ORF">AYM40_02200</name>
</gene>
<keyword evidence="2" id="KW-1185">Reference proteome</keyword>
<sequence>MNQIATVDNVFAELMKASSNPRQRESLERIKKACDYLEEQGLKISPPAIEGYCLDRDWGGPKGQSIRNSKVLSHYVEIRQSGQKVTINRNAVSAEPLIADETIRAYVRLLQEERDQAVAARNRIEAGLRTIPGIPVDDLIRVGFGGTPASTTAAHETAQLPTTVREALSLLFEPNHLANCGLQLHKDRLRQAVTGNVLLEKHHVVALRSLAADKSDSDATA</sequence>